<dbReference type="InterPro" id="IPR000873">
    <property type="entry name" value="AMP-dep_synth/lig_dom"/>
</dbReference>
<protein>
    <submittedName>
        <fullName evidence="7">AMP-binding protein</fullName>
    </submittedName>
</protein>
<proteinExistence type="inferred from homology"/>
<dbReference type="InParanoid" id="A0A6N7EWQ7"/>
<evidence type="ECO:0000313" key="7">
    <source>
        <dbReference type="EMBL" id="MPV85980.1"/>
    </source>
</evidence>
<dbReference type="Pfam" id="PF13193">
    <property type="entry name" value="AMP-binding_C"/>
    <property type="match status" value="1"/>
</dbReference>
<dbReference type="GO" id="GO:0006631">
    <property type="term" value="P:fatty acid metabolic process"/>
    <property type="evidence" value="ECO:0007669"/>
    <property type="project" value="UniProtKB-KW"/>
</dbReference>
<evidence type="ECO:0000259" key="5">
    <source>
        <dbReference type="Pfam" id="PF00501"/>
    </source>
</evidence>
<dbReference type="Gene3D" id="3.40.50.12780">
    <property type="entry name" value="N-terminal domain of ligase-like"/>
    <property type="match status" value="1"/>
</dbReference>
<dbReference type="Proteomes" id="UP000471298">
    <property type="component" value="Unassembled WGS sequence"/>
</dbReference>
<dbReference type="PANTHER" id="PTHR43859:SF4">
    <property type="entry name" value="BUTANOATE--COA LIGASE AAE1-RELATED"/>
    <property type="match status" value="1"/>
</dbReference>
<dbReference type="FunFam" id="3.30.300.30:FF:000008">
    <property type="entry name" value="2,3-dihydroxybenzoate-AMP ligase"/>
    <property type="match status" value="1"/>
</dbReference>
<dbReference type="FunCoup" id="A0A6N7EWQ7">
    <property type="interactions" value="341"/>
</dbReference>
<organism evidence="7 8">
    <name type="scientific">Ostreibacterium oceani</name>
    <dbReference type="NCBI Taxonomy" id="2654998"/>
    <lineage>
        <taxon>Bacteria</taxon>
        <taxon>Pseudomonadati</taxon>
        <taxon>Pseudomonadota</taxon>
        <taxon>Gammaproteobacteria</taxon>
        <taxon>Cardiobacteriales</taxon>
        <taxon>Ostreibacteriaceae</taxon>
        <taxon>Ostreibacterium</taxon>
    </lineage>
</organism>
<comment type="similarity">
    <text evidence="1">Belongs to the ATP-dependent AMP-binding enzyme family.</text>
</comment>
<dbReference type="RefSeq" id="WP_152809787.1">
    <property type="nucleotide sequence ID" value="NZ_WHNW01000004.1"/>
</dbReference>
<feature type="domain" description="AMP-binding enzyme C-terminal" evidence="6">
    <location>
        <begin position="467"/>
        <end position="541"/>
    </location>
</feature>
<keyword evidence="4" id="KW-0443">Lipid metabolism</keyword>
<dbReference type="InterPro" id="IPR042099">
    <property type="entry name" value="ANL_N_sf"/>
</dbReference>
<feature type="domain" description="AMP-dependent synthetase/ligase" evidence="5">
    <location>
        <begin position="26"/>
        <end position="417"/>
    </location>
</feature>
<dbReference type="AlphaFoldDB" id="A0A6N7EWQ7"/>
<evidence type="ECO:0000256" key="2">
    <source>
        <dbReference type="ARBA" id="ARBA00022598"/>
    </source>
</evidence>
<dbReference type="PROSITE" id="PS00455">
    <property type="entry name" value="AMP_BINDING"/>
    <property type="match status" value="1"/>
</dbReference>
<name>A0A6N7EWQ7_9GAMM</name>
<dbReference type="SUPFAM" id="SSF56801">
    <property type="entry name" value="Acetyl-CoA synthetase-like"/>
    <property type="match status" value="1"/>
</dbReference>
<keyword evidence="8" id="KW-1185">Reference proteome</keyword>
<evidence type="ECO:0000313" key="8">
    <source>
        <dbReference type="Proteomes" id="UP000471298"/>
    </source>
</evidence>
<evidence type="ECO:0000256" key="4">
    <source>
        <dbReference type="ARBA" id="ARBA00023098"/>
    </source>
</evidence>
<accession>A0A6N7EWQ7</accession>
<dbReference type="GO" id="GO:0016874">
    <property type="term" value="F:ligase activity"/>
    <property type="evidence" value="ECO:0007669"/>
    <property type="project" value="UniProtKB-KW"/>
</dbReference>
<sequence length="554" mass="61250">MTSMFDTDLDKNLANYTELSPLTFIERAASVYPEHTAVVYGNVRRNWREIYQRCIQLASALQQIGIGKNDAVAVLLPNIPEMLECHFAIPMAGGVINALNIRLDASTLAFMIEHSESKLVIVDREYLPVIQQALNTLSLDKASVTPQIIVVDDAQFTYPSATNDFPHEATAYETLLDSGNPQFAWTLPDDEWNAIALGYTSGTTGLPKGVVTHHRGAYLNAVSNVMAWNMNAHPVYLWTLPMFHCNGWCFPWTIAALNGTHVCLRSVKVDTIFRLIAEEKVTHLCGAPIILSMMSNADAALKSTFNHKINVMTAASAPPPSILEAMANMNIHVTHTYGLTEVYGPAVVCAWHQQWDQLAITEQAELKARQGVRYPMLERLMVAEMDSLDSQPVPVPNDGQTIGEILFRGNVVMKGYLKNPAETQKAFASGWFHSGDLAVCHPDGYVEIRDRDKDIIISGGENISSIEIEKALYKHPAVAEVAVVAKKDDKWGEVPCAFISIKPDHELSEESVQKHCRANLAGFKIPKKVIFGELSKTATGKIQKNVLRDIANKD</sequence>
<reference evidence="7 8" key="1">
    <citation type="submission" date="2019-10" db="EMBL/GenBank/DDBJ databases">
        <title>Cardiobacteriales fam. a chemoheterotrophic member of the order Cardiobacteriales, and proposal of Cardiobacteriales fam. nov.</title>
        <authorList>
            <person name="Wang C."/>
        </authorList>
    </citation>
    <scope>NUCLEOTIDE SEQUENCE [LARGE SCALE GENOMIC DNA]</scope>
    <source>
        <strain evidence="7 8">ML27</strain>
    </source>
</reference>
<dbReference type="Pfam" id="PF00501">
    <property type="entry name" value="AMP-binding"/>
    <property type="match status" value="1"/>
</dbReference>
<dbReference type="NCBIfam" id="NF006020">
    <property type="entry name" value="PRK08162.1"/>
    <property type="match status" value="1"/>
</dbReference>
<evidence type="ECO:0000256" key="3">
    <source>
        <dbReference type="ARBA" id="ARBA00022832"/>
    </source>
</evidence>
<dbReference type="InterPro" id="IPR020845">
    <property type="entry name" value="AMP-binding_CS"/>
</dbReference>
<dbReference type="Gene3D" id="3.30.300.30">
    <property type="match status" value="1"/>
</dbReference>
<dbReference type="InterPro" id="IPR045851">
    <property type="entry name" value="AMP-bd_C_sf"/>
</dbReference>
<dbReference type="InterPro" id="IPR025110">
    <property type="entry name" value="AMP-bd_C"/>
</dbReference>
<dbReference type="EMBL" id="WHNW01000004">
    <property type="protein sequence ID" value="MPV85980.1"/>
    <property type="molecule type" value="Genomic_DNA"/>
</dbReference>
<gene>
    <name evidence="7" type="ORF">GCU85_04435</name>
</gene>
<dbReference type="CDD" id="cd12118">
    <property type="entry name" value="ttLC_FACS_AEE21_like"/>
    <property type="match status" value="1"/>
</dbReference>
<comment type="caution">
    <text evidence="7">The sequence shown here is derived from an EMBL/GenBank/DDBJ whole genome shotgun (WGS) entry which is preliminary data.</text>
</comment>
<keyword evidence="2" id="KW-0436">Ligase</keyword>
<keyword evidence="3" id="KW-0276">Fatty acid metabolism</keyword>
<evidence type="ECO:0000256" key="1">
    <source>
        <dbReference type="ARBA" id="ARBA00006432"/>
    </source>
</evidence>
<evidence type="ECO:0000259" key="6">
    <source>
        <dbReference type="Pfam" id="PF13193"/>
    </source>
</evidence>
<dbReference type="PANTHER" id="PTHR43859">
    <property type="entry name" value="ACYL-ACTIVATING ENZYME"/>
    <property type="match status" value="1"/>
</dbReference>